<feature type="transmembrane region" description="Helical" evidence="6">
    <location>
        <begin position="305"/>
        <end position="326"/>
    </location>
</feature>
<accession>A0A1L8QMV8</accession>
<evidence type="ECO:0000256" key="5">
    <source>
        <dbReference type="ARBA" id="ARBA00023136"/>
    </source>
</evidence>
<comment type="similarity">
    <text evidence="6">Belongs to the binding-protein-dependent transport system permease family.</text>
</comment>
<dbReference type="InterPro" id="IPR035906">
    <property type="entry name" value="MetI-like_sf"/>
</dbReference>
<evidence type="ECO:0000256" key="3">
    <source>
        <dbReference type="ARBA" id="ARBA00022692"/>
    </source>
</evidence>
<reference evidence="8 9" key="1">
    <citation type="submission" date="2014-12" db="EMBL/GenBank/DDBJ databases">
        <title>Draft genome sequences of 29 type strains of Enterococci.</title>
        <authorList>
            <person name="Zhong Z."/>
            <person name="Sun Z."/>
            <person name="Liu W."/>
            <person name="Zhang W."/>
            <person name="Zhang H."/>
        </authorList>
    </citation>
    <scope>NUCLEOTIDE SEQUENCE [LARGE SCALE GENOMIC DNA]</scope>
    <source>
        <strain evidence="8 9">DSM 17690</strain>
    </source>
</reference>
<dbReference type="AlphaFoldDB" id="A0A1L8QMV8"/>
<proteinExistence type="inferred from homology"/>
<sequence>MYLFLKQKVETFLKWMEEFKMEEAVTAIKPSKSQMAKKKRARILKQLKKDKWLYFLMLPGILLTLVFRYFPMYGAIIAFKDYNPMLGILDSPWVGFEHFREFISSPNFGMLLSNTLKISIYGLILGFFPPIILALSLNQVLNEKIKKKLQLILYAPNFISVVVIVGMLFLFLSANGPINAIVQKLTGNPIMFMSSPDYFRTIYILSGIWQGIGWSSILYTATLAGVSTDLYEAANIDGANLIQKIWHIDLPAMRPIMVISFILSAGNIMNVGYEKAYLMQTSMNIPTSEIISTYVYKVGLQSGNYAYSAAVGLFNMIINVVLLLIVNNITKRLNDGQGL</sequence>
<dbReference type="EMBL" id="JXKD01000028">
    <property type="protein sequence ID" value="OJG08843.1"/>
    <property type="molecule type" value="Genomic_DNA"/>
</dbReference>
<dbReference type="Gene3D" id="1.10.3720.10">
    <property type="entry name" value="MetI-like"/>
    <property type="match status" value="1"/>
</dbReference>
<dbReference type="Proteomes" id="UP000182149">
    <property type="component" value="Unassembled WGS sequence"/>
</dbReference>
<dbReference type="Pfam" id="PF00528">
    <property type="entry name" value="BPD_transp_1"/>
    <property type="match status" value="1"/>
</dbReference>
<dbReference type="PANTHER" id="PTHR43496">
    <property type="entry name" value="PROTEIN LPLB"/>
    <property type="match status" value="1"/>
</dbReference>
<protein>
    <submittedName>
        <fullName evidence="8">ABC transporter permease</fullName>
    </submittedName>
</protein>
<evidence type="ECO:0000256" key="6">
    <source>
        <dbReference type="RuleBase" id="RU363032"/>
    </source>
</evidence>
<keyword evidence="2 6" id="KW-0813">Transport</keyword>
<dbReference type="GO" id="GO:0055085">
    <property type="term" value="P:transmembrane transport"/>
    <property type="evidence" value="ECO:0007669"/>
    <property type="project" value="InterPro"/>
</dbReference>
<feature type="transmembrane region" description="Helical" evidence="6">
    <location>
        <begin position="118"/>
        <end position="137"/>
    </location>
</feature>
<feature type="transmembrane region" description="Helical" evidence="6">
    <location>
        <begin position="252"/>
        <end position="273"/>
    </location>
</feature>
<dbReference type="GO" id="GO:0005886">
    <property type="term" value="C:plasma membrane"/>
    <property type="evidence" value="ECO:0007669"/>
    <property type="project" value="UniProtKB-SubCell"/>
</dbReference>
<dbReference type="CDD" id="cd06261">
    <property type="entry name" value="TM_PBP2"/>
    <property type="match status" value="1"/>
</dbReference>
<dbReference type="SUPFAM" id="SSF161098">
    <property type="entry name" value="MetI-like"/>
    <property type="match status" value="1"/>
</dbReference>
<dbReference type="PROSITE" id="PS50928">
    <property type="entry name" value="ABC_TM1"/>
    <property type="match status" value="1"/>
</dbReference>
<evidence type="ECO:0000256" key="1">
    <source>
        <dbReference type="ARBA" id="ARBA00004141"/>
    </source>
</evidence>
<evidence type="ECO:0000313" key="9">
    <source>
        <dbReference type="Proteomes" id="UP000182149"/>
    </source>
</evidence>
<evidence type="ECO:0000259" key="7">
    <source>
        <dbReference type="PROSITE" id="PS50928"/>
    </source>
</evidence>
<comment type="caution">
    <text evidence="8">The sequence shown here is derived from an EMBL/GenBank/DDBJ whole genome shotgun (WGS) entry which is preliminary data.</text>
</comment>
<gene>
    <name evidence="8" type="ORF">RU93_GL001362</name>
</gene>
<organism evidence="8 9">
    <name type="scientific">Enterococcus aquimarinus</name>
    <dbReference type="NCBI Taxonomy" id="328396"/>
    <lineage>
        <taxon>Bacteria</taxon>
        <taxon>Bacillati</taxon>
        <taxon>Bacillota</taxon>
        <taxon>Bacilli</taxon>
        <taxon>Lactobacillales</taxon>
        <taxon>Enterococcaceae</taxon>
        <taxon>Enterococcus</taxon>
    </lineage>
</organism>
<keyword evidence="5 6" id="KW-0472">Membrane</keyword>
<keyword evidence="9" id="KW-1185">Reference proteome</keyword>
<feature type="transmembrane region" description="Helical" evidence="6">
    <location>
        <begin position="52"/>
        <end position="70"/>
    </location>
</feature>
<keyword evidence="3 6" id="KW-0812">Transmembrane</keyword>
<dbReference type="PANTHER" id="PTHR43496:SF1">
    <property type="entry name" value="POLYGALACTURONAN_RHAMNOGALACTURONAN TRANSPORT SYSTEM PERMEASE PROTEIN YTEP"/>
    <property type="match status" value="1"/>
</dbReference>
<feature type="transmembrane region" description="Helical" evidence="6">
    <location>
        <begin position="202"/>
        <end position="231"/>
    </location>
</feature>
<dbReference type="STRING" id="328396.RU93_GL001362"/>
<evidence type="ECO:0000256" key="4">
    <source>
        <dbReference type="ARBA" id="ARBA00022989"/>
    </source>
</evidence>
<feature type="transmembrane region" description="Helical" evidence="6">
    <location>
        <begin position="158"/>
        <end position="182"/>
    </location>
</feature>
<comment type="subcellular location">
    <subcellularLocation>
        <location evidence="6">Cell membrane</location>
        <topology evidence="6">Multi-pass membrane protein</topology>
    </subcellularLocation>
    <subcellularLocation>
        <location evidence="1">Membrane</location>
        <topology evidence="1">Multi-pass membrane protein</topology>
    </subcellularLocation>
</comment>
<evidence type="ECO:0000256" key="2">
    <source>
        <dbReference type="ARBA" id="ARBA00022448"/>
    </source>
</evidence>
<evidence type="ECO:0000313" key="8">
    <source>
        <dbReference type="EMBL" id="OJG08843.1"/>
    </source>
</evidence>
<keyword evidence="4 6" id="KW-1133">Transmembrane helix</keyword>
<name>A0A1L8QMV8_9ENTE</name>
<feature type="domain" description="ABC transmembrane type-1" evidence="7">
    <location>
        <begin position="112"/>
        <end position="326"/>
    </location>
</feature>
<dbReference type="InterPro" id="IPR000515">
    <property type="entry name" value="MetI-like"/>
</dbReference>